<dbReference type="SUPFAM" id="SSF56281">
    <property type="entry name" value="Metallo-hydrolase/oxidoreductase"/>
    <property type="match status" value="1"/>
</dbReference>
<name>A0A1M6YB76_9FIRM</name>
<dbReference type="InterPro" id="IPR001279">
    <property type="entry name" value="Metallo-B-lactamas"/>
</dbReference>
<reference evidence="2 3" key="1">
    <citation type="submission" date="2016-11" db="EMBL/GenBank/DDBJ databases">
        <authorList>
            <person name="Jaros S."/>
            <person name="Januszkiewicz K."/>
            <person name="Wedrychowicz H."/>
        </authorList>
    </citation>
    <scope>NUCLEOTIDE SEQUENCE [LARGE SCALE GENOMIC DNA]</scope>
    <source>
        <strain evidence="2 3">DSM 14214</strain>
    </source>
</reference>
<protein>
    <submittedName>
        <fullName evidence="2">7,8-dihydropterin-6-yl-methyl-4-(Beta-D-ribofuranosyl)aminobenzene 5'-phosphate synthase</fullName>
    </submittedName>
</protein>
<dbReference type="InterPro" id="IPR041712">
    <property type="entry name" value="DHPS-like_MBL-fold"/>
</dbReference>
<dbReference type="PANTHER" id="PTHR13754">
    <property type="entry name" value="METALLO-BETA-LACTAMASE SUPERFAMILY PROTEIN"/>
    <property type="match status" value="1"/>
</dbReference>
<feature type="domain" description="Metallo-beta-lactamase" evidence="1">
    <location>
        <begin position="21"/>
        <end position="241"/>
    </location>
</feature>
<dbReference type="InterPro" id="IPR036866">
    <property type="entry name" value="RibonucZ/Hydroxyglut_hydro"/>
</dbReference>
<keyword evidence="3" id="KW-1185">Reference proteome</keyword>
<proteinExistence type="predicted"/>
<dbReference type="InterPro" id="IPR052926">
    <property type="entry name" value="Metallo-beta-lactamase_dom"/>
</dbReference>
<gene>
    <name evidence="2" type="ORF">SAMN02745138_02968</name>
</gene>
<dbReference type="Gene3D" id="3.60.15.10">
    <property type="entry name" value="Ribonuclease Z/Hydroxyacylglutathione hydrolase-like"/>
    <property type="match status" value="1"/>
</dbReference>
<dbReference type="OrthoDB" id="9803916at2"/>
<dbReference type="CDD" id="cd07713">
    <property type="entry name" value="DHPS-like_MBL-fold"/>
    <property type="match status" value="1"/>
</dbReference>
<dbReference type="GO" id="GO:0016740">
    <property type="term" value="F:transferase activity"/>
    <property type="evidence" value="ECO:0007669"/>
    <property type="project" value="TreeGrafter"/>
</dbReference>
<dbReference type="Pfam" id="PF00753">
    <property type="entry name" value="Lactamase_B"/>
    <property type="match status" value="1"/>
</dbReference>
<dbReference type="RefSeq" id="WP_072853060.1">
    <property type="nucleotide sequence ID" value="NZ_FRAH01000072.1"/>
</dbReference>
<evidence type="ECO:0000313" key="3">
    <source>
        <dbReference type="Proteomes" id="UP000183975"/>
    </source>
</evidence>
<evidence type="ECO:0000259" key="1">
    <source>
        <dbReference type="SMART" id="SM00849"/>
    </source>
</evidence>
<dbReference type="EMBL" id="FRAH01000072">
    <property type="protein sequence ID" value="SHL15521.1"/>
    <property type="molecule type" value="Genomic_DNA"/>
</dbReference>
<sequence>MKLTVLMDNHTEIDVYHLGEPAVSYWLEADGKRFLFDTGYSDAFLKNAKAMGIDLTTADAILLSHGHNDHTGGLPDLLALPFSKKPRLIAHPHALLPKQWNGMDIGSPLSMKELQEKAVLEFAEAPLWLTDHLVFLGEIPHTVDFEPAYAIGETIIDGQTVPDIINDDTALAYVTDAGIYIITGCSHAGICNIIQYAKAVTGKTKVLGLLGGLHLMEENERSQKTVDFLAKEQISALYPCHCTAFPVRAALHAVSPIQEVAVGMTLEWE</sequence>
<accession>A0A1M6YB76</accession>
<dbReference type="AlphaFoldDB" id="A0A1M6YB76"/>
<dbReference type="SMART" id="SM00849">
    <property type="entry name" value="Lactamase_B"/>
    <property type="match status" value="1"/>
</dbReference>
<dbReference type="PANTHER" id="PTHR13754:SF18">
    <property type="entry name" value="7,8-DIHYDROPTERIN-6-METHYL-4-(BETA-D-RIBOFURANOSYL)-AMINOBENZENE-5'-PHOSPHATE SYNTHASE"/>
    <property type="match status" value="1"/>
</dbReference>
<evidence type="ECO:0000313" key="2">
    <source>
        <dbReference type="EMBL" id="SHL15521.1"/>
    </source>
</evidence>
<dbReference type="Proteomes" id="UP000183975">
    <property type="component" value="Unassembled WGS sequence"/>
</dbReference>
<organism evidence="2 3">
    <name type="scientific">Anaerotignum lactatifermentans DSM 14214</name>
    <dbReference type="NCBI Taxonomy" id="1121323"/>
    <lineage>
        <taxon>Bacteria</taxon>
        <taxon>Bacillati</taxon>
        <taxon>Bacillota</taxon>
        <taxon>Clostridia</taxon>
        <taxon>Lachnospirales</taxon>
        <taxon>Anaerotignaceae</taxon>
        <taxon>Anaerotignum</taxon>
    </lineage>
</organism>